<organism evidence="2 3">
    <name type="scientific">Dorcoceras hygrometricum</name>
    <dbReference type="NCBI Taxonomy" id="472368"/>
    <lineage>
        <taxon>Eukaryota</taxon>
        <taxon>Viridiplantae</taxon>
        <taxon>Streptophyta</taxon>
        <taxon>Embryophyta</taxon>
        <taxon>Tracheophyta</taxon>
        <taxon>Spermatophyta</taxon>
        <taxon>Magnoliopsida</taxon>
        <taxon>eudicotyledons</taxon>
        <taxon>Gunneridae</taxon>
        <taxon>Pentapetalae</taxon>
        <taxon>asterids</taxon>
        <taxon>lamiids</taxon>
        <taxon>Lamiales</taxon>
        <taxon>Gesneriaceae</taxon>
        <taxon>Didymocarpoideae</taxon>
        <taxon>Trichosporeae</taxon>
        <taxon>Loxocarpinae</taxon>
        <taxon>Dorcoceras</taxon>
    </lineage>
</organism>
<keyword evidence="1" id="KW-0812">Transmembrane</keyword>
<dbReference type="Proteomes" id="UP000250235">
    <property type="component" value="Unassembled WGS sequence"/>
</dbReference>
<accession>A0A2Z7D9Q0</accession>
<keyword evidence="1" id="KW-1133">Transmembrane helix</keyword>
<gene>
    <name evidence="2" type="ORF">F511_12276</name>
</gene>
<evidence type="ECO:0000313" key="3">
    <source>
        <dbReference type="Proteomes" id="UP000250235"/>
    </source>
</evidence>
<protein>
    <submittedName>
        <fullName evidence="2">Uncharacterized protein</fullName>
    </submittedName>
</protein>
<proteinExistence type="predicted"/>
<dbReference type="EMBL" id="KQ988451">
    <property type="protein sequence ID" value="KZV55793.1"/>
    <property type="molecule type" value="Genomic_DNA"/>
</dbReference>
<evidence type="ECO:0000313" key="2">
    <source>
        <dbReference type="EMBL" id="KZV55793.1"/>
    </source>
</evidence>
<reference evidence="2 3" key="1">
    <citation type="journal article" date="2015" name="Proc. Natl. Acad. Sci. U.S.A.">
        <title>The resurrection genome of Boea hygrometrica: A blueprint for survival of dehydration.</title>
        <authorList>
            <person name="Xiao L."/>
            <person name="Yang G."/>
            <person name="Zhang L."/>
            <person name="Yang X."/>
            <person name="Zhao S."/>
            <person name="Ji Z."/>
            <person name="Zhou Q."/>
            <person name="Hu M."/>
            <person name="Wang Y."/>
            <person name="Chen M."/>
            <person name="Xu Y."/>
            <person name="Jin H."/>
            <person name="Xiao X."/>
            <person name="Hu G."/>
            <person name="Bao F."/>
            <person name="Hu Y."/>
            <person name="Wan P."/>
            <person name="Li L."/>
            <person name="Deng X."/>
            <person name="Kuang T."/>
            <person name="Xiang C."/>
            <person name="Zhu J.K."/>
            <person name="Oliver M.J."/>
            <person name="He Y."/>
        </authorList>
    </citation>
    <scope>NUCLEOTIDE SEQUENCE [LARGE SCALE GENOMIC DNA]</scope>
    <source>
        <strain evidence="3">cv. XS01</strain>
    </source>
</reference>
<dbReference type="AlphaFoldDB" id="A0A2Z7D9Q0"/>
<keyword evidence="1" id="KW-0472">Membrane</keyword>
<keyword evidence="3" id="KW-1185">Reference proteome</keyword>
<feature type="transmembrane region" description="Helical" evidence="1">
    <location>
        <begin position="26"/>
        <end position="47"/>
    </location>
</feature>
<sequence length="88" mass="9877">MEEKKVAQPRLSQESRHAIVCNELHLVGHLNATVVGVVALVGAMVGLRGTGWTRGWYSRWGSGHGRPEQGDRRERLAWYRGRRRACVG</sequence>
<evidence type="ECO:0000256" key="1">
    <source>
        <dbReference type="SAM" id="Phobius"/>
    </source>
</evidence>
<name>A0A2Z7D9Q0_9LAMI</name>